<feature type="compositionally biased region" description="Polar residues" evidence="6">
    <location>
        <begin position="116"/>
        <end position="133"/>
    </location>
</feature>
<feature type="compositionally biased region" description="Polar residues" evidence="6">
    <location>
        <begin position="172"/>
        <end position="184"/>
    </location>
</feature>
<dbReference type="PANTHER" id="PTHR47338:SF23">
    <property type="entry name" value="ZN(II)2CYS6 TRANSCRIPTION FACTOR (EUROFUNG)"/>
    <property type="match status" value="1"/>
</dbReference>
<feature type="region of interest" description="Disordered" evidence="6">
    <location>
        <begin position="159"/>
        <end position="187"/>
    </location>
</feature>
<evidence type="ECO:0000256" key="5">
    <source>
        <dbReference type="ARBA" id="ARBA00023242"/>
    </source>
</evidence>
<feature type="region of interest" description="Disordered" evidence="6">
    <location>
        <begin position="672"/>
        <end position="692"/>
    </location>
</feature>
<keyword evidence="9" id="KW-1185">Reference proteome</keyword>
<dbReference type="InterPro" id="IPR050815">
    <property type="entry name" value="TF_fung"/>
</dbReference>
<reference evidence="8" key="2">
    <citation type="submission" date="2020-02" db="EMBL/GenBank/DDBJ databases">
        <title>Identification and distribution of gene clusters putatively required for synthesis of sphingolipid metabolism inhibitors in phylogenetically diverse species of the filamentous fungus Fusarium.</title>
        <authorList>
            <person name="Kim H.-S."/>
            <person name="Busman M."/>
            <person name="Brown D.W."/>
            <person name="Divon H."/>
            <person name="Uhlig S."/>
            <person name="Proctor R.H."/>
        </authorList>
    </citation>
    <scope>NUCLEOTIDE SEQUENCE</scope>
    <source>
        <strain evidence="8">NRRL 25174</strain>
    </source>
</reference>
<reference evidence="8" key="1">
    <citation type="journal article" date="2017" name="Mycologia">
        <title>Fusarium algeriense, sp. nov., a novel toxigenic crown rot pathogen of durum wheat from Algeria is nested in the Fusarium burgessii species complex.</title>
        <authorList>
            <person name="Laraba I."/>
            <person name="Keddad A."/>
            <person name="Boureghda H."/>
            <person name="Abdallah N."/>
            <person name="Vaughan M.M."/>
            <person name="Proctor R.H."/>
            <person name="Busman M."/>
            <person name="O'Donnell K."/>
        </authorList>
    </citation>
    <scope>NUCLEOTIDE SEQUENCE</scope>
    <source>
        <strain evidence="8">NRRL 25174</strain>
    </source>
</reference>
<name>A0A9P5E137_9HYPO</name>
<dbReference type="AlphaFoldDB" id="A0A9P5E137"/>
<evidence type="ECO:0000256" key="1">
    <source>
        <dbReference type="ARBA" id="ARBA00004123"/>
    </source>
</evidence>
<feature type="region of interest" description="Disordered" evidence="6">
    <location>
        <begin position="402"/>
        <end position="426"/>
    </location>
</feature>
<evidence type="ECO:0000313" key="9">
    <source>
        <dbReference type="Proteomes" id="UP000730481"/>
    </source>
</evidence>
<evidence type="ECO:0000256" key="4">
    <source>
        <dbReference type="ARBA" id="ARBA00023163"/>
    </source>
</evidence>
<keyword evidence="3" id="KW-0805">Transcription regulation</keyword>
<feature type="region of interest" description="Disordered" evidence="6">
    <location>
        <begin position="112"/>
        <end position="133"/>
    </location>
</feature>
<evidence type="ECO:0000313" key="8">
    <source>
        <dbReference type="EMBL" id="KAF4342254.1"/>
    </source>
</evidence>
<comment type="caution">
    <text evidence="8">The sequence shown here is derived from an EMBL/GenBank/DDBJ whole genome shotgun (WGS) entry which is preliminary data.</text>
</comment>
<evidence type="ECO:0000256" key="2">
    <source>
        <dbReference type="ARBA" id="ARBA00022723"/>
    </source>
</evidence>
<dbReference type="InterPro" id="IPR007219">
    <property type="entry name" value="XnlR_reg_dom"/>
</dbReference>
<dbReference type="EMBL" id="PVQB02000151">
    <property type="protein sequence ID" value="KAF4342254.1"/>
    <property type="molecule type" value="Genomic_DNA"/>
</dbReference>
<dbReference type="OrthoDB" id="4456959at2759"/>
<sequence length="730" mass="81151">MTNLDNRNANAPVGTMLKDPPVYYVVGKRRSAPETSHAAPVSSSASLTDPSAALLQLMLVGAECLYDQERSRPGMRAGAIETLSRRVATLENMFIGQGVLWQQIWNSINQQNSQQYGSTPEYNQPTSIQQMSSDVRRHLSEMPLSEVGRHANPEIETIQAKVIDPPDRTHQAKNTPSLQNQGQSGALPPDGLVDSMVDIYFTQIHPWIPMLHAPTFRESLSTPPGRARVSTILHAIVSLCIRFSDDPQLQNAPELRAQYATSCRQTVILASMESFSVENLQALIICAFDIIGSGRGPSAWSIVGSMTRTVEQLRLSTEEDDTQAHQSTSKALIQRMAFLPPAATWAEVEERRRIFWNVFLMDRFCSICTGWNLSLTSADVTRRLPCEGAIWEAGEPSETPTPYFGISTRSRDPEKDHLAATRDTEEDQTSLGGFAFSIEAMESLSLVTSFFLQYEVNFKEVHEVQRWLMRFKQLDLRLVQWKFFLPEKWRKACQFNNDGNLDPNLVLAHMAHNTAVVLLHQGLAYPPSEWQALPVRLPSASSAETCQVAADEVATIAAQFLNHTHILISPQFSFCLFVCGKMLLTHAAYYKTALTSSFASIISSLEEISRRWNGEQPPARANLASKFCLRLRKARIEGSSVVDIREAFSEKHDAVASSRTTDVELQNMVLQTAGPSTEDTSLNSTQTESPESISMAFPPLPLSFQISGVTHDSIFTTPSLRSDVSPIRTC</sequence>
<protein>
    <submittedName>
        <fullName evidence="8">Zn(II)2Cys6 transcriptional activator</fullName>
    </submittedName>
</protein>
<accession>A0A9P5E137</accession>
<dbReference type="Pfam" id="PF04082">
    <property type="entry name" value="Fungal_trans"/>
    <property type="match status" value="1"/>
</dbReference>
<dbReference type="GO" id="GO:0005634">
    <property type="term" value="C:nucleus"/>
    <property type="evidence" value="ECO:0007669"/>
    <property type="project" value="UniProtKB-SubCell"/>
</dbReference>
<dbReference type="Proteomes" id="UP000730481">
    <property type="component" value="Unassembled WGS sequence"/>
</dbReference>
<gene>
    <name evidence="8" type="ORF">FBEOM_3807</name>
</gene>
<dbReference type="PANTHER" id="PTHR47338">
    <property type="entry name" value="ZN(II)2CYS6 TRANSCRIPTION FACTOR (EUROFUNG)-RELATED"/>
    <property type="match status" value="1"/>
</dbReference>
<feature type="domain" description="Xylanolytic transcriptional activator regulatory" evidence="7">
    <location>
        <begin position="299"/>
        <end position="391"/>
    </location>
</feature>
<dbReference type="SMART" id="SM00906">
    <property type="entry name" value="Fungal_trans"/>
    <property type="match status" value="1"/>
</dbReference>
<keyword evidence="4" id="KW-0804">Transcription</keyword>
<organism evidence="8 9">
    <name type="scientific">Fusarium beomiforme</name>
    <dbReference type="NCBI Taxonomy" id="44412"/>
    <lineage>
        <taxon>Eukaryota</taxon>
        <taxon>Fungi</taxon>
        <taxon>Dikarya</taxon>
        <taxon>Ascomycota</taxon>
        <taxon>Pezizomycotina</taxon>
        <taxon>Sordariomycetes</taxon>
        <taxon>Hypocreomycetidae</taxon>
        <taxon>Hypocreales</taxon>
        <taxon>Nectriaceae</taxon>
        <taxon>Fusarium</taxon>
        <taxon>Fusarium burgessii species complex</taxon>
    </lineage>
</organism>
<evidence type="ECO:0000256" key="6">
    <source>
        <dbReference type="SAM" id="MobiDB-lite"/>
    </source>
</evidence>
<dbReference type="GO" id="GO:0008270">
    <property type="term" value="F:zinc ion binding"/>
    <property type="evidence" value="ECO:0007669"/>
    <property type="project" value="InterPro"/>
</dbReference>
<keyword evidence="2" id="KW-0479">Metal-binding</keyword>
<comment type="subcellular location">
    <subcellularLocation>
        <location evidence="1">Nucleus</location>
    </subcellularLocation>
</comment>
<evidence type="ECO:0000256" key="3">
    <source>
        <dbReference type="ARBA" id="ARBA00023015"/>
    </source>
</evidence>
<dbReference type="GO" id="GO:0003677">
    <property type="term" value="F:DNA binding"/>
    <property type="evidence" value="ECO:0007669"/>
    <property type="project" value="InterPro"/>
</dbReference>
<dbReference type="GO" id="GO:0000981">
    <property type="term" value="F:DNA-binding transcription factor activity, RNA polymerase II-specific"/>
    <property type="evidence" value="ECO:0007669"/>
    <property type="project" value="InterPro"/>
</dbReference>
<keyword evidence="5" id="KW-0539">Nucleus</keyword>
<dbReference type="CDD" id="cd12148">
    <property type="entry name" value="fungal_TF_MHR"/>
    <property type="match status" value="1"/>
</dbReference>
<evidence type="ECO:0000259" key="7">
    <source>
        <dbReference type="SMART" id="SM00906"/>
    </source>
</evidence>
<dbReference type="GO" id="GO:0006351">
    <property type="term" value="P:DNA-templated transcription"/>
    <property type="evidence" value="ECO:0007669"/>
    <property type="project" value="InterPro"/>
</dbReference>
<feature type="compositionally biased region" description="Basic and acidic residues" evidence="6">
    <location>
        <begin position="409"/>
        <end position="423"/>
    </location>
</feature>
<proteinExistence type="predicted"/>